<organism evidence="1 2">
    <name type="scientific">Sporomusa silvacetica DSM 10669</name>
    <dbReference type="NCBI Taxonomy" id="1123289"/>
    <lineage>
        <taxon>Bacteria</taxon>
        <taxon>Bacillati</taxon>
        <taxon>Bacillota</taxon>
        <taxon>Negativicutes</taxon>
        <taxon>Selenomonadales</taxon>
        <taxon>Sporomusaceae</taxon>
        <taxon>Sporomusa</taxon>
    </lineage>
</organism>
<dbReference type="CDD" id="cd09757">
    <property type="entry name" value="Cas8c_I-C"/>
    <property type="match status" value="1"/>
</dbReference>
<sequence length="590" mass="66286">MILQALNEHYWHLLEERESGVAPPGYSLVEISFVIVLSVTGELLDMYKVEQGELVPEHKKRSGKNPPPYFLCDKILYSLGVGKDKTEGQKRYEQYREYNLKLLQNVACIEGKAVSAFLNSWNSLLWDAHPIIMHYQKEFDKPANYNTVYKIDGHSGYVHNHSEIASQWMEEQSKNEDQVELRAQCLVTGEYESIAKTHDVAIKGAGGQPAGTALVSFQIESFRSYGKTQSFNAPVSKKAAFAYGTALNYLIASDTNRVRLADTTMVFWADKKGGKTEEIVLAWSLDPVIIDSASDDEKRRIDPSAARQAKTILERAKSGLPVDDATFNPETRCYLLGIAPNAARLSVRFWQISNFGDVLEKIAQHYKDMEIAGIERLGGMISPWRTLKAIAVQEDARNIPPLLSGQFLKTILSGHMYPQTVYNLALNRWRSGGEHRGVSLVSRAAIIKAFLIRKYRVQGQAEKEAMITVSLNENNTNTAYQLGRLFSLLEKVQKDALADINATISDRYFGAASATPGTVFPLLLRLSRHHIAKAKYGNVIDRKVQDVMNRLDSFPAHLNIEDQGQFILGYYHQNQANYAKNDSNEVEKEG</sequence>
<dbReference type="EMBL" id="CP155573">
    <property type="protein sequence ID" value="XFO65527.1"/>
    <property type="molecule type" value="Genomic_DNA"/>
</dbReference>
<dbReference type="NCBIfam" id="TIGR01863">
    <property type="entry name" value="cas_Csd1"/>
    <property type="match status" value="1"/>
</dbReference>
<dbReference type="Proteomes" id="UP000216752">
    <property type="component" value="Chromosome"/>
</dbReference>
<evidence type="ECO:0000313" key="2">
    <source>
        <dbReference type="Proteomes" id="UP000216752"/>
    </source>
</evidence>
<proteinExistence type="predicted"/>
<evidence type="ECO:0000313" key="1">
    <source>
        <dbReference type="EMBL" id="XFO65527.1"/>
    </source>
</evidence>
<reference evidence="1" key="1">
    <citation type="submission" date="2024-05" db="EMBL/GenBank/DDBJ databases">
        <title>Isolation and characterization of Sporomusa carbonis sp. nov., a carboxydotrophic hydrogenogen in the genus of Sporomusa isolated from a charcoal burning pile.</title>
        <authorList>
            <person name="Boeer T."/>
            <person name="Rosenbaum F."/>
            <person name="Eysell L."/>
            <person name="Mueller V."/>
            <person name="Daniel R."/>
            <person name="Poehlein A."/>
        </authorList>
    </citation>
    <scope>NUCLEOTIDE SEQUENCE [LARGE SCALE GENOMIC DNA]</scope>
    <source>
        <strain evidence="1">DSM 10669</strain>
    </source>
</reference>
<protein>
    <recommendedName>
        <fullName evidence="3">Type I-C CRISPR-associated protein Cas8c/Csd1</fullName>
    </recommendedName>
</protein>
<gene>
    <name evidence="1" type="ORF">SPSIL_016560</name>
</gene>
<name>A0ABZ3IIM6_9FIRM</name>
<dbReference type="RefSeq" id="WP_094606372.1">
    <property type="nucleotide sequence ID" value="NZ_CP155573.1"/>
</dbReference>
<evidence type="ECO:0008006" key="3">
    <source>
        <dbReference type="Google" id="ProtNLM"/>
    </source>
</evidence>
<dbReference type="InterPro" id="IPR010144">
    <property type="entry name" value="CRISPR-assoc_prot_Csd1-typ"/>
</dbReference>
<dbReference type="Pfam" id="PF09709">
    <property type="entry name" value="Cas_Csd1"/>
    <property type="match status" value="1"/>
</dbReference>
<keyword evidence="2" id="KW-1185">Reference proteome</keyword>
<accession>A0ABZ3IIM6</accession>